<comment type="caution">
    <text evidence="10">The sequence shown here is derived from an EMBL/GenBank/DDBJ whole genome shotgun (WGS) entry which is preliminary data.</text>
</comment>
<evidence type="ECO:0000256" key="7">
    <source>
        <dbReference type="ARBA" id="ARBA00023136"/>
    </source>
</evidence>
<accession>A0AAD4MK18</accession>
<dbReference type="Pfam" id="PF10601">
    <property type="entry name" value="zf-LITAF-like"/>
    <property type="match status" value="1"/>
</dbReference>
<dbReference type="EMBL" id="JAKKPZ010000249">
    <property type="protein sequence ID" value="KAI1697815.1"/>
    <property type="molecule type" value="Genomic_DNA"/>
</dbReference>
<reference evidence="10" key="1">
    <citation type="submission" date="2022-01" db="EMBL/GenBank/DDBJ databases">
        <title>Genome Sequence Resource for Two Populations of Ditylenchus destructor, the Migratory Endoparasitic Phytonematode.</title>
        <authorList>
            <person name="Zhang H."/>
            <person name="Lin R."/>
            <person name="Xie B."/>
        </authorList>
    </citation>
    <scope>NUCLEOTIDE SEQUENCE</scope>
    <source>
        <strain evidence="10">BazhouSP</strain>
    </source>
</reference>
<organism evidence="10 11">
    <name type="scientific">Ditylenchus destructor</name>
    <dbReference type="NCBI Taxonomy" id="166010"/>
    <lineage>
        <taxon>Eukaryota</taxon>
        <taxon>Metazoa</taxon>
        <taxon>Ecdysozoa</taxon>
        <taxon>Nematoda</taxon>
        <taxon>Chromadorea</taxon>
        <taxon>Rhabditida</taxon>
        <taxon>Tylenchina</taxon>
        <taxon>Tylenchomorpha</taxon>
        <taxon>Sphaerularioidea</taxon>
        <taxon>Anguinidae</taxon>
        <taxon>Anguininae</taxon>
        <taxon>Ditylenchus</taxon>
    </lineage>
</organism>
<comment type="subcellular location">
    <subcellularLocation>
        <location evidence="2">Endosome membrane</location>
        <topology evidence="2">Peripheral membrane protein</topology>
    </subcellularLocation>
    <subcellularLocation>
        <location evidence="1">Late endosome membrane</location>
    </subcellularLocation>
    <subcellularLocation>
        <location evidence="3">Lysosome membrane</location>
        <topology evidence="3">Peripheral membrane protein</topology>
        <orientation evidence="3">Cytoplasmic side</orientation>
    </subcellularLocation>
</comment>
<protein>
    <submittedName>
        <fullName evidence="10">LITAF-like zinc ribbon domain-containing protein</fullName>
    </submittedName>
</protein>
<feature type="domain" description="LITAF" evidence="9">
    <location>
        <begin position="12"/>
        <end position="96"/>
    </location>
</feature>
<keyword evidence="11" id="KW-1185">Reference proteome</keyword>
<evidence type="ECO:0000259" key="9">
    <source>
        <dbReference type="PROSITE" id="PS51837"/>
    </source>
</evidence>
<dbReference type="GO" id="GO:0031902">
    <property type="term" value="C:late endosome membrane"/>
    <property type="evidence" value="ECO:0007669"/>
    <property type="project" value="UniProtKB-SubCell"/>
</dbReference>
<dbReference type="PROSITE" id="PS51837">
    <property type="entry name" value="LITAF"/>
    <property type="match status" value="1"/>
</dbReference>
<evidence type="ECO:0000256" key="1">
    <source>
        <dbReference type="ARBA" id="ARBA00004414"/>
    </source>
</evidence>
<evidence type="ECO:0000256" key="4">
    <source>
        <dbReference type="ARBA" id="ARBA00005975"/>
    </source>
</evidence>
<evidence type="ECO:0000256" key="5">
    <source>
        <dbReference type="ARBA" id="ARBA00022723"/>
    </source>
</evidence>
<keyword evidence="6" id="KW-0862">Zinc</keyword>
<evidence type="ECO:0000256" key="3">
    <source>
        <dbReference type="ARBA" id="ARBA00004630"/>
    </source>
</evidence>
<keyword evidence="8" id="KW-0812">Transmembrane</keyword>
<gene>
    <name evidence="10" type="ORF">DdX_18277</name>
</gene>
<evidence type="ECO:0000313" key="10">
    <source>
        <dbReference type="EMBL" id="KAI1697815.1"/>
    </source>
</evidence>
<sequence>MYPPNMQGGAQPLAPHMQMPPALPNQPTTVVCPQCQNQVTTSIKYVSGMLTWIIFGILMLCGCWLGCCLIPFCTNCTKNTEHYCPKCNAFIGTCKKV</sequence>
<evidence type="ECO:0000256" key="2">
    <source>
        <dbReference type="ARBA" id="ARBA00004481"/>
    </source>
</evidence>
<evidence type="ECO:0000313" key="11">
    <source>
        <dbReference type="Proteomes" id="UP001201812"/>
    </source>
</evidence>
<dbReference type="GO" id="GO:0008270">
    <property type="term" value="F:zinc ion binding"/>
    <property type="evidence" value="ECO:0007669"/>
    <property type="project" value="TreeGrafter"/>
</dbReference>
<dbReference type="SMART" id="SM00714">
    <property type="entry name" value="LITAF"/>
    <property type="match status" value="1"/>
</dbReference>
<dbReference type="PANTHER" id="PTHR23292">
    <property type="entry name" value="LIPOPOLYSACCHARIDE-INDUCED TUMOR NECROSIS FACTOR-ALPHA FACTOR"/>
    <property type="match status" value="1"/>
</dbReference>
<keyword evidence="8" id="KW-1133">Transmembrane helix</keyword>
<keyword evidence="7 8" id="KW-0472">Membrane</keyword>
<keyword evidence="5" id="KW-0479">Metal-binding</keyword>
<dbReference type="AlphaFoldDB" id="A0AAD4MK18"/>
<dbReference type="Proteomes" id="UP001201812">
    <property type="component" value="Unassembled WGS sequence"/>
</dbReference>
<proteinExistence type="inferred from homology"/>
<dbReference type="GO" id="GO:0005765">
    <property type="term" value="C:lysosomal membrane"/>
    <property type="evidence" value="ECO:0007669"/>
    <property type="project" value="UniProtKB-SubCell"/>
</dbReference>
<comment type="similarity">
    <text evidence="4">Belongs to the CDIP1/LITAF family.</text>
</comment>
<dbReference type="InterPro" id="IPR006629">
    <property type="entry name" value="LITAF"/>
</dbReference>
<dbReference type="InterPro" id="IPR037519">
    <property type="entry name" value="LITAF_fam"/>
</dbReference>
<feature type="transmembrane region" description="Helical" evidence="8">
    <location>
        <begin position="50"/>
        <end position="72"/>
    </location>
</feature>
<evidence type="ECO:0000256" key="8">
    <source>
        <dbReference type="SAM" id="Phobius"/>
    </source>
</evidence>
<dbReference type="PANTHER" id="PTHR23292:SF6">
    <property type="entry name" value="FI16602P1-RELATED"/>
    <property type="match status" value="1"/>
</dbReference>
<name>A0AAD4MK18_9BILA</name>
<evidence type="ECO:0000256" key="6">
    <source>
        <dbReference type="ARBA" id="ARBA00022833"/>
    </source>
</evidence>